<dbReference type="InterPro" id="IPR057983">
    <property type="entry name" value="NAA35-like_N"/>
</dbReference>
<evidence type="ECO:0000256" key="3">
    <source>
        <dbReference type="ARBA" id="ARBA00022490"/>
    </source>
</evidence>
<reference evidence="7" key="1">
    <citation type="submission" date="2022-01" db="EMBL/GenBank/DDBJ databases">
        <title>Genome Sequence Resource for Two Populations of Ditylenchus destructor, the Migratory Endoparasitic Phytonematode.</title>
        <authorList>
            <person name="Zhang H."/>
            <person name="Lin R."/>
            <person name="Xie B."/>
        </authorList>
    </citation>
    <scope>NUCLEOTIDE SEQUENCE</scope>
    <source>
        <strain evidence="7">BazhouSP</strain>
    </source>
</reference>
<proteinExistence type="inferred from homology"/>
<dbReference type="PANTHER" id="PTHR21373:SF0">
    <property type="entry name" value="N-ALPHA-ACETYLTRANSFERASE 35, NATC AUXILIARY SUBUNIT"/>
    <property type="match status" value="1"/>
</dbReference>
<comment type="subcellular location">
    <subcellularLocation>
        <location evidence="1">Cytoplasm</location>
    </subcellularLocation>
</comment>
<dbReference type="AlphaFoldDB" id="A0AAD4N843"/>
<evidence type="ECO:0000256" key="1">
    <source>
        <dbReference type="ARBA" id="ARBA00004496"/>
    </source>
</evidence>
<dbReference type="PANTHER" id="PTHR21373">
    <property type="entry name" value="GLUCOSE REPRESSIBLE PROTEIN MAK10"/>
    <property type="match status" value="1"/>
</dbReference>
<gene>
    <name evidence="7" type="ORF">DdX_04763</name>
</gene>
<evidence type="ECO:0000259" key="6">
    <source>
        <dbReference type="Pfam" id="PF25789"/>
    </source>
</evidence>
<keyword evidence="8" id="KW-1185">Reference proteome</keyword>
<dbReference type="GO" id="GO:0031417">
    <property type="term" value="C:NatC complex"/>
    <property type="evidence" value="ECO:0007669"/>
    <property type="project" value="InterPro"/>
</dbReference>
<dbReference type="InterPro" id="IPR007244">
    <property type="entry name" value="Naa35_N"/>
</dbReference>
<evidence type="ECO:0000313" key="7">
    <source>
        <dbReference type="EMBL" id="KAI1720527.1"/>
    </source>
</evidence>
<comment type="similarity">
    <text evidence="2">Belongs to the MAK10 family.</text>
</comment>
<evidence type="ECO:0000313" key="8">
    <source>
        <dbReference type="Proteomes" id="UP001201812"/>
    </source>
</evidence>
<dbReference type="Proteomes" id="UP001201812">
    <property type="component" value="Unassembled WGS sequence"/>
</dbReference>
<accession>A0AAD4N843</accession>
<dbReference type="InterPro" id="IPR057982">
    <property type="entry name" value="TPR_NAA35"/>
</dbReference>
<feature type="domain" description="NAA35-like N-terminal" evidence="5">
    <location>
        <begin position="22"/>
        <end position="104"/>
    </location>
</feature>
<comment type="caution">
    <text evidence="7">The sequence shown here is derived from an EMBL/GenBank/DDBJ whole genome shotgun (WGS) entry which is preliminary data.</text>
</comment>
<name>A0AAD4N843_9BILA</name>
<dbReference type="Pfam" id="PF25789">
    <property type="entry name" value="TPR_NAA35"/>
    <property type="match status" value="1"/>
</dbReference>
<evidence type="ECO:0000256" key="2">
    <source>
        <dbReference type="ARBA" id="ARBA00006289"/>
    </source>
</evidence>
<protein>
    <recommendedName>
        <fullName evidence="4">Protein MAK10 homolog</fullName>
    </recommendedName>
</protein>
<dbReference type="EMBL" id="JAKKPZ010000005">
    <property type="protein sequence ID" value="KAI1720527.1"/>
    <property type="molecule type" value="Genomic_DNA"/>
</dbReference>
<evidence type="ECO:0000256" key="4">
    <source>
        <dbReference type="ARBA" id="ARBA00030494"/>
    </source>
</evidence>
<feature type="domain" description="NAA35-like TPR repeats" evidence="6">
    <location>
        <begin position="311"/>
        <end position="683"/>
    </location>
</feature>
<organism evidence="7 8">
    <name type="scientific">Ditylenchus destructor</name>
    <dbReference type="NCBI Taxonomy" id="166010"/>
    <lineage>
        <taxon>Eukaryota</taxon>
        <taxon>Metazoa</taxon>
        <taxon>Ecdysozoa</taxon>
        <taxon>Nematoda</taxon>
        <taxon>Chromadorea</taxon>
        <taxon>Rhabditida</taxon>
        <taxon>Tylenchina</taxon>
        <taxon>Tylenchomorpha</taxon>
        <taxon>Sphaerularioidea</taxon>
        <taxon>Anguinidae</taxon>
        <taxon>Anguininae</taxon>
        <taxon>Ditylenchus</taxon>
    </lineage>
</organism>
<evidence type="ECO:0000259" key="5">
    <source>
        <dbReference type="Pfam" id="PF04112"/>
    </source>
</evidence>
<keyword evidence="3" id="KW-0963">Cytoplasm</keyword>
<dbReference type="Pfam" id="PF04112">
    <property type="entry name" value="Mak10"/>
    <property type="match status" value="1"/>
</dbReference>
<sequence length="713" mass="80968">MMNDKKDITKDFLQACGELRLGELAKCDSFSLLSAMSAIELLDPKMDSGMIRPKRKAGKDTEDSILLADQVKADELIAIMDASMAMLVCWLQGQPLDQTFYTNICLLNHDKLKDRVLSLFSSVAINLLNYFRMIIEVAAVFNEEDFSAFTCHSGLQVKGEPMEYLESAMDLINARIKENTEPTKNLQAVNLRLSFLQSFFDLINCIVPPLVLKVDANDVKVFVPNFKKGTASAEKCLNLLDSCRKTICLGLRPSNDTGDYLWLRAFDPQINRQQSPPNFPRDPKLISRFEAFDYLHNLLAKIKLMMTEIVDKMKTLDGLLQFFYQFGGDDSCVLSRSLVQLIVMPNDYNICGTLPLQSIVQESISQFDLSLLGDIPTHTSMNIAPEIYNDFLAFSVRAFVGVFQIRGHNLARQRDKLLRQCFEDLGVLQAEADKIEMDAFAIGMSNGGDAYPKPPIFSTFLLYHILQLMHYHFELGFRLDIFVPYEFAYTYWYFGEVVVKSITNILERKCNLMILNYTAATGVDKKKSAKKQQLKQKLESQLRKDIAAMQRRILMHKVEASLSSAFTKFSMGLEISGRIHVPPGEEIRYQRRMSEFYALPTVLYVSYEEYGKFSSNYKSVGARKCFSDASLNFEQATHYLKSLLETNNMEEGYYKDVLPKITALSKIAKQNAVVSKLLGSEQHASQLLNASSILNQIVITNEFSEKSDFRICS</sequence>